<dbReference type="InterPro" id="IPR035996">
    <property type="entry name" value="4pyrrol_Methylase_sf"/>
</dbReference>
<evidence type="ECO:0000256" key="6">
    <source>
        <dbReference type="ARBA" id="ARBA00022691"/>
    </source>
</evidence>
<dbReference type="AlphaFoldDB" id="A0A140LB23"/>
<dbReference type="UniPathway" id="UPA00148"/>
<dbReference type="CDD" id="cd11645">
    <property type="entry name" value="Precorrin_2_C20_MT"/>
    <property type="match status" value="1"/>
</dbReference>
<keyword evidence="4 9" id="KW-0489">Methyltransferase</keyword>
<dbReference type="InParanoid" id="A0A140LB23"/>
<dbReference type="OrthoDB" id="9804789at2"/>
<dbReference type="STRING" id="520764.AN618_09460"/>
<keyword evidence="6" id="KW-0949">S-adenosyl-L-methionine</keyword>
<dbReference type="PATRIC" id="fig|520764.3.peg.981"/>
<dbReference type="Gene3D" id="3.30.950.10">
    <property type="entry name" value="Methyltransferase, Cobalt-precorrin-4 Transmethylase, Domain 2"/>
    <property type="match status" value="1"/>
</dbReference>
<accession>A0A140LB23</accession>
<dbReference type="EMBL" id="LOED01000008">
    <property type="protein sequence ID" value="KXG77748.1"/>
    <property type="molecule type" value="Genomic_DNA"/>
</dbReference>
<dbReference type="SUPFAM" id="SSF53790">
    <property type="entry name" value="Tetrapyrrole methylase"/>
    <property type="match status" value="1"/>
</dbReference>
<evidence type="ECO:0000313" key="9">
    <source>
        <dbReference type="EMBL" id="KXG77748.1"/>
    </source>
</evidence>
<keyword evidence="10" id="KW-1185">Reference proteome</keyword>
<dbReference type="GO" id="GO:0009236">
    <property type="term" value="P:cobalamin biosynthetic process"/>
    <property type="evidence" value="ECO:0007669"/>
    <property type="project" value="UniProtKB-UniRule"/>
</dbReference>
<evidence type="ECO:0000256" key="1">
    <source>
        <dbReference type="ARBA" id="ARBA00004953"/>
    </source>
</evidence>
<dbReference type="NCBIfam" id="TIGR01467">
    <property type="entry name" value="cobI_cbiL"/>
    <property type="match status" value="1"/>
</dbReference>
<evidence type="ECO:0000313" key="10">
    <source>
        <dbReference type="Proteomes" id="UP000070427"/>
    </source>
</evidence>
<dbReference type="InterPro" id="IPR000878">
    <property type="entry name" value="4pyrrol_Mease"/>
</dbReference>
<comment type="similarity">
    <text evidence="2 7">Belongs to the precorrin methyltransferase family.</text>
</comment>
<keyword evidence="5 9" id="KW-0808">Transferase</keyword>
<evidence type="ECO:0000256" key="5">
    <source>
        <dbReference type="ARBA" id="ARBA00022679"/>
    </source>
</evidence>
<comment type="caution">
    <text evidence="9">The sequence shown here is derived from an EMBL/GenBank/DDBJ whole genome shotgun (WGS) entry which is preliminary data.</text>
</comment>
<comment type="pathway">
    <text evidence="1">Cofactor biosynthesis; adenosylcobalamin biosynthesis.</text>
</comment>
<dbReference type="InterPro" id="IPR012382">
    <property type="entry name" value="CobI/CbiL"/>
</dbReference>
<evidence type="ECO:0000259" key="8">
    <source>
        <dbReference type="Pfam" id="PF00590"/>
    </source>
</evidence>
<gene>
    <name evidence="9" type="primary">cbiL</name>
    <name evidence="9" type="ORF">AN618_09460</name>
</gene>
<dbReference type="InterPro" id="IPR006364">
    <property type="entry name" value="CobI/CbiL/CobIJ_dom"/>
</dbReference>
<organism evidence="9 10">
    <name type="scientific">Fervidicola ferrireducens</name>
    <dbReference type="NCBI Taxonomy" id="520764"/>
    <lineage>
        <taxon>Bacteria</taxon>
        <taxon>Bacillati</taxon>
        <taxon>Bacillota</taxon>
        <taxon>Clostridia</taxon>
        <taxon>Thermosediminibacterales</taxon>
        <taxon>Thermosediminibacteraceae</taxon>
        <taxon>Fervidicola</taxon>
    </lineage>
</organism>
<evidence type="ECO:0000256" key="3">
    <source>
        <dbReference type="ARBA" id="ARBA00022573"/>
    </source>
</evidence>
<dbReference type="Proteomes" id="UP000070427">
    <property type="component" value="Unassembled WGS sequence"/>
</dbReference>
<dbReference type="GO" id="GO:0030788">
    <property type="term" value="F:precorrin-2 C20-methyltransferase activity"/>
    <property type="evidence" value="ECO:0007669"/>
    <property type="project" value="InterPro"/>
</dbReference>
<protein>
    <submittedName>
        <fullName evidence="9">Cobalt-precorrin-2 C(20)-methyltransferase</fullName>
        <ecNumber evidence="9">2.1.1.151</ecNumber>
    </submittedName>
</protein>
<keyword evidence="3" id="KW-0169">Cobalamin biosynthesis</keyword>
<proteinExistence type="inferred from homology"/>
<reference evidence="9 10" key="1">
    <citation type="submission" date="2015-12" db="EMBL/GenBank/DDBJ databases">
        <title>Draft genome sequnece of Fervidicola ferrireducens strain Y170.</title>
        <authorList>
            <person name="Patel B.K."/>
        </authorList>
    </citation>
    <scope>NUCLEOTIDE SEQUENCE [LARGE SCALE GENOMIC DNA]</scope>
    <source>
        <strain evidence="9 10">Y170</strain>
    </source>
</reference>
<dbReference type="InterPro" id="IPR014777">
    <property type="entry name" value="4pyrrole_Mease_sub1"/>
</dbReference>
<dbReference type="GO" id="GO:0043781">
    <property type="term" value="F:cobalt-factor II C20-methyltransferase activity"/>
    <property type="evidence" value="ECO:0007669"/>
    <property type="project" value="UniProtKB-EC"/>
</dbReference>
<dbReference type="Gene3D" id="3.40.1010.10">
    <property type="entry name" value="Cobalt-precorrin-4 Transmethylase, Domain 1"/>
    <property type="match status" value="1"/>
</dbReference>
<evidence type="ECO:0000256" key="4">
    <source>
        <dbReference type="ARBA" id="ARBA00022603"/>
    </source>
</evidence>
<dbReference type="GO" id="GO:0032259">
    <property type="term" value="P:methylation"/>
    <property type="evidence" value="ECO:0007669"/>
    <property type="project" value="UniProtKB-KW"/>
</dbReference>
<sequence length="227" mass="24911">MKKAAGILYGVGVGPGDPELITLKAVRVLQSVDIVAAPGKERSIALEIAKPYVQGDVIELRFPMGLSGAERERALDENERVLRGFLNEGKKIAFITLGDPMTYSTFAYMTERLKDFQIEIVPGINSFSAAAARLKLPLAEGDESLAVIPASKLTSLDKVLDEFENVVAIKISSHYDEVLELFSKKGFYSALSVRCGHEGEIATFEPERYKGQKVDYLSLLIGKKVKK</sequence>
<dbReference type="Pfam" id="PF00590">
    <property type="entry name" value="TP_methylase"/>
    <property type="match status" value="1"/>
</dbReference>
<dbReference type="PIRSF" id="PIRSF036427">
    <property type="entry name" value="Precrrn-2_mtase"/>
    <property type="match status" value="1"/>
</dbReference>
<dbReference type="PANTHER" id="PTHR43467">
    <property type="entry name" value="COBALT-PRECORRIN-2 C(20)-METHYLTRANSFERASE"/>
    <property type="match status" value="1"/>
</dbReference>
<dbReference type="RefSeq" id="WP_066352682.1">
    <property type="nucleotide sequence ID" value="NZ_LOED01000008.1"/>
</dbReference>
<dbReference type="InterPro" id="IPR014776">
    <property type="entry name" value="4pyrrole_Mease_sub2"/>
</dbReference>
<evidence type="ECO:0000256" key="2">
    <source>
        <dbReference type="ARBA" id="ARBA00005879"/>
    </source>
</evidence>
<feature type="domain" description="Tetrapyrrole methylase" evidence="8">
    <location>
        <begin position="8"/>
        <end position="187"/>
    </location>
</feature>
<dbReference type="EC" id="2.1.1.151" evidence="9"/>
<dbReference type="PANTHER" id="PTHR43467:SF2">
    <property type="entry name" value="COBALT-PRECORRIN-2 C(20)-METHYLTRANSFERASE"/>
    <property type="match status" value="1"/>
</dbReference>
<name>A0A140LB23_9FIRM</name>
<evidence type="ECO:0000256" key="7">
    <source>
        <dbReference type="PIRNR" id="PIRNR036427"/>
    </source>
</evidence>